<dbReference type="Proteomes" id="UP001342631">
    <property type="component" value="Unassembled WGS sequence"/>
</dbReference>
<gene>
    <name evidence="3" type="ORF">ASNO1_02730</name>
</gene>
<dbReference type="EMBL" id="BTTX01000001">
    <property type="protein sequence ID" value="GMU04021.1"/>
    <property type="molecule type" value="Genomic_DNA"/>
</dbReference>
<sequence>MRLAAGGWLHSLDMPAPFESYRAEFPVLKEQLYLNHAGVAPTSLRAAAAVKAWMDDVVNHGVLNERSWEAHSEKVRGLAARIIGASPEEVAFVRNTSHGLGLVAEGLDWRPGDEVAVAASLEYPSNVYPWQHLQSRGVAVREIPTPSGGVTPEAVASVLTPRTRLVAVSSVQFATGHRTDLDALGEVCERSGVLLCVDGIQSVGCIPVDVKRSRAHFLSADSHKWMLGISGIGFLYVAKDVLPRVRPALVGWRSTTDAWNFNRSHFELRSDAAKFEEGSAAYPGIYALGAALELLLEVGPDAIGARIGELLTRLDTGLRDLGCDVGPEPKDRAGILTFLPPGANVRALSAYLSEQKVSHSVRRGRIRLSPHFYNTVEEMDRLVALVRAYRPG</sequence>
<reference evidence="3 4" key="1">
    <citation type="journal article" date="2024" name="Arch. Microbiol.">
        <title>Corallococcus caeni sp. nov., a novel myxobacterium isolated from activated sludge.</title>
        <authorList>
            <person name="Tomita S."/>
            <person name="Nakai R."/>
            <person name="Kuroda K."/>
            <person name="Kurashita H."/>
            <person name="Hatamoto M."/>
            <person name="Yamaguchi T."/>
            <person name="Narihiro T."/>
        </authorList>
    </citation>
    <scope>NUCLEOTIDE SEQUENCE [LARGE SCALE GENOMIC DNA]</scope>
    <source>
        <strain evidence="3 4">NO1</strain>
    </source>
</reference>
<dbReference type="InterPro" id="IPR015422">
    <property type="entry name" value="PyrdxlP-dep_Trfase_small"/>
</dbReference>
<evidence type="ECO:0000313" key="3">
    <source>
        <dbReference type="EMBL" id="GMU04021.1"/>
    </source>
</evidence>
<name>A0ABQ6QJY7_9BACT</name>
<keyword evidence="3" id="KW-0808">Transferase</keyword>
<feature type="domain" description="Aminotransferase class V" evidence="2">
    <location>
        <begin position="69"/>
        <end position="382"/>
    </location>
</feature>
<organism evidence="3 4">
    <name type="scientific">Corallococcus caeni</name>
    <dbReference type="NCBI Taxonomy" id="3082388"/>
    <lineage>
        <taxon>Bacteria</taxon>
        <taxon>Pseudomonadati</taxon>
        <taxon>Myxococcota</taxon>
        <taxon>Myxococcia</taxon>
        <taxon>Myxococcales</taxon>
        <taxon>Cystobacterineae</taxon>
        <taxon>Myxococcaceae</taxon>
        <taxon>Corallococcus</taxon>
    </lineage>
</organism>
<protein>
    <submittedName>
        <fullName evidence="3">Aminotransferase class V-fold PLP-dependent enzyme</fullName>
    </submittedName>
</protein>
<dbReference type="GO" id="GO:0008483">
    <property type="term" value="F:transaminase activity"/>
    <property type="evidence" value="ECO:0007669"/>
    <property type="project" value="UniProtKB-KW"/>
</dbReference>
<evidence type="ECO:0000259" key="2">
    <source>
        <dbReference type="Pfam" id="PF00266"/>
    </source>
</evidence>
<dbReference type="SUPFAM" id="SSF53383">
    <property type="entry name" value="PLP-dependent transferases"/>
    <property type="match status" value="1"/>
</dbReference>
<evidence type="ECO:0000256" key="1">
    <source>
        <dbReference type="ARBA" id="ARBA00022898"/>
    </source>
</evidence>
<keyword evidence="3" id="KW-0032">Aminotransferase</keyword>
<dbReference type="Pfam" id="PF00266">
    <property type="entry name" value="Aminotran_5"/>
    <property type="match status" value="1"/>
</dbReference>
<keyword evidence="4" id="KW-1185">Reference proteome</keyword>
<dbReference type="PANTHER" id="PTHR43586">
    <property type="entry name" value="CYSTEINE DESULFURASE"/>
    <property type="match status" value="1"/>
</dbReference>
<dbReference type="Gene3D" id="3.40.640.10">
    <property type="entry name" value="Type I PLP-dependent aspartate aminotransferase-like (Major domain)"/>
    <property type="match status" value="1"/>
</dbReference>
<dbReference type="Gene3D" id="3.90.1150.10">
    <property type="entry name" value="Aspartate Aminotransferase, domain 1"/>
    <property type="match status" value="1"/>
</dbReference>
<accession>A0ABQ6QJY7</accession>
<dbReference type="InterPro" id="IPR015424">
    <property type="entry name" value="PyrdxlP-dep_Trfase"/>
</dbReference>
<keyword evidence="1" id="KW-0663">Pyridoxal phosphate</keyword>
<evidence type="ECO:0000313" key="4">
    <source>
        <dbReference type="Proteomes" id="UP001342631"/>
    </source>
</evidence>
<dbReference type="PANTHER" id="PTHR43586:SF15">
    <property type="entry name" value="BLR3095 PROTEIN"/>
    <property type="match status" value="1"/>
</dbReference>
<comment type="caution">
    <text evidence="3">The sequence shown here is derived from an EMBL/GenBank/DDBJ whole genome shotgun (WGS) entry which is preliminary data.</text>
</comment>
<proteinExistence type="predicted"/>
<dbReference type="InterPro" id="IPR015421">
    <property type="entry name" value="PyrdxlP-dep_Trfase_major"/>
</dbReference>
<dbReference type="InterPro" id="IPR000192">
    <property type="entry name" value="Aminotrans_V_dom"/>
</dbReference>